<sequence>MNVTMVDEEVHSVITKPEPFIHTRPLSPLNRVFKTPRRYTVIGVIDVARGSRLRAFCLFIIPSKSRGVFLSSNWFPLKRVKWLPLMANSFAVQGIVIAKPGVRATTWVHHPLDRNVKEYQGSDGCN</sequence>
<gene>
    <name evidence="1" type="ORF">Tco_0627649</name>
</gene>
<accession>A0ABQ4WMZ9</accession>
<keyword evidence="2" id="KW-1185">Reference proteome</keyword>
<comment type="caution">
    <text evidence="1">The sequence shown here is derived from an EMBL/GenBank/DDBJ whole genome shotgun (WGS) entry which is preliminary data.</text>
</comment>
<reference evidence="1" key="1">
    <citation type="journal article" date="2022" name="Int. J. Mol. Sci.">
        <title>Draft Genome of Tanacetum Coccineum: Genomic Comparison of Closely Related Tanacetum-Family Plants.</title>
        <authorList>
            <person name="Yamashiro T."/>
            <person name="Shiraishi A."/>
            <person name="Nakayama K."/>
            <person name="Satake H."/>
        </authorList>
    </citation>
    <scope>NUCLEOTIDE SEQUENCE</scope>
</reference>
<dbReference type="Proteomes" id="UP001151760">
    <property type="component" value="Unassembled WGS sequence"/>
</dbReference>
<reference evidence="1" key="2">
    <citation type="submission" date="2022-01" db="EMBL/GenBank/DDBJ databases">
        <authorList>
            <person name="Yamashiro T."/>
            <person name="Shiraishi A."/>
            <person name="Satake H."/>
            <person name="Nakayama K."/>
        </authorList>
    </citation>
    <scope>NUCLEOTIDE SEQUENCE</scope>
</reference>
<dbReference type="EMBL" id="BQNB010008787">
    <property type="protein sequence ID" value="GJS54287.1"/>
    <property type="molecule type" value="Genomic_DNA"/>
</dbReference>
<protein>
    <submittedName>
        <fullName evidence="1">Uncharacterized protein</fullName>
    </submittedName>
</protein>
<name>A0ABQ4WMZ9_9ASTR</name>
<evidence type="ECO:0000313" key="1">
    <source>
        <dbReference type="EMBL" id="GJS54287.1"/>
    </source>
</evidence>
<organism evidence="1 2">
    <name type="scientific">Tanacetum coccineum</name>
    <dbReference type="NCBI Taxonomy" id="301880"/>
    <lineage>
        <taxon>Eukaryota</taxon>
        <taxon>Viridiplantae</taxon>
        <taxon>Streptophyta</taxon>
        <taxon>Embryophyta</taxon>
        <taxon>Tracheophyta</taxon>
        <taxon>Spermatophyta</taxon>
        <taxon>Magnoliopsida</taxon>
        <taxon>eudicotyledons</taxon>
        <taxon>Gunneridae</taxon>
        <taxon>Pentapetalae</taxon>
        <taxon>asterids</taxon>
        <taxon>campanulids</taxon>
        <taxon>Asterales</taxon>
        <taxon>Asteraceae</taxon>
        <taxon>Asteroideae</taxon>
        <taxon>Anthemideae</taxon>
        <taxon>Anthemidinae</taxon>
        <taxon>Tanacetum</taxon>
    </lineage>
</organism>
<proteinExistence type="predicted"/>
<evidence type="ECO:0000313" key="2">
    <source>
        <dbReference type="Proteomes" id="UP001151760"/>
    </source>
</evidence>